<keyword evidence="1" id="KW-0677">Repeat</keyword>
<dbReference type="PANTHER" id="PTHR24251">
    <property type="entry name" value="OVOCHYMASE-RELATED"/>
    <property type="match status" value="1"/>
</dbReference>
<feature type="domain" description="Apple" evidence="7">
    <location>
        <begin position="272"/>
        <end position="356"/>
    </location>
</feature>
<dbReference type="SUPFAM" id="SSF57414">
    <property type="entry name" value="Hairpin loop containing domain-like"/>
    <property type="match status" value="4"/>
</dbReference>
<keyword evidence="2" id="KW-1015">Disulfide bond</keyword>
<evidence type="ECO:0000256" key="1">
    <source>
        <dbReference type="ARBA" id="ARBA00022737"/>
    </source>
</evidence>
<reference evidence="8" key="1">
    <citation type="journal article" date="2021" name="Genome Biol. Evol.">
        <title>A High-Quality Reference Genome for a Parasitic Bivalve with Doubly Uniparental Inheritance (Bivalvia: Unionida).</title>
        <authorList>
            <person name="Smith C.H."/>
        </authorList>
    </citation>
    <scope>NUCLEOTIDE SEQUENCE</scope>
    <source>
        <strain evidence="8">CHS0354</strain>
    </source>
</reference>
<reference evidence="8" key="3">
    <citation type="submission" date="2023-05" db="EMBL/GenBank/DDBJ databases">
        <authorList>
            <person name="Smith C.H."/>
        </authorList>
    </citation>
    <scope>NUCLEOTIDE SEQUENCE</scope>
    <source>
        <strain evidence="8">CHS0354</strain>
        <tissue evidence="8">Mantle</tissue>
    </source>
</reference>
<dbReference type="SUPFAM" id="SSF49854">
    <property type="entry name" value="Spermadhesin, CUB domain"/>
    <property type="match status" value="2"/>
</dbReference>
<name>A0AAE0RVB6_9BIVA</name>
<organism evidence="8 9">
    <name type="scientific">Potamilus streckersoni</name>
    <dbReference type="NCBI Taxonomy" id="2493646"/>
    <lineage>
        <taxon>Eukaryota</taxon>
        <taxon>Metazoa</taxon>
        <taxon>Spiralia</taxon>
        <taxon>Lophotrochozoa</taxon>
        <taxon>Mollusca</taxon>
        <taxon>Bivalvia</taxon>
        <taxon>Autobranchia</taxon>
        <taxon>Heteroconchia</taxon>
        <taxon>Palaeoheterodonta</taxon>
        <taxon>Unionida</taxon>
        <taxon>Unionoidea</taxon>
        <taxon>Unionidae</taxon>
        <taxon>Ambleminae</taxon>
        <taxon>Lampsilini</taxon>
        <taxon>Potamilus</taxon>
    </lineage>
</organism>
<feature type="chain" id="PRO_5042069238" evidence="5">
    <location>
        <begin position="22"/>
        <end position="798"/>
    </location>
</feature>
<keyword evidence="9" id="KW-1185">Reference proteome</keyword>
<dbReference type="CDD" id="cd00041">
    <property type="entry name" value="CUB"/>
    <property type="match status" value="2"/>
</dbReference>
<evidence type="ECO:0000313" key="8">
    <source>
        <dbReference type="EMBL" id="KAK3580174.1"/>
    </source>
</evidence>
<sequence length="798" mass="91139">MAIREFLSPMLLMLLSAATFADSIITFRNLFERIPNMRLMTLPMKVLFNMTVDNCANCCVYELEFECKSFDVENTNKECHLHNHSHNEPPFKLQEAPFVDHYRTAYEKLFNRLPNHYLTTRHQHRVAAISTEECARRCILEMAFKCRGFDYENNLRNCWLTDKTPSEVDGVKIRQDTDYYERIADGPCSNFINYGYGALQPLEGIQIYNKVVLGVTLDACAQLCQLETVFKCNSFDYVFTDKSCQMSQYIAANVHGMMTSFEIDHKIMHYEAIGDYLRYFYATPHASILGKNEKTFKRITPDSCARKCLEERDFICRSFDYQITDGTCLLSTVTGSDVGGLYSPPGASAHHFEMKPSIDCGGTLTGLEGMLASPNWPRHYLHHLNCTWQIVVPRHRIIRVELYHLDLGPKGQDPCGENNDLLSFTEDDNGNEDCAANDFSEYVSHTNKLFIRFVTNANHDANGFRIFYTADWPCNTTFTEDDGQFATLRWPRQYPSKTSCLWTIQAPSSCTILLRFTLVELEDHIGSSCSTAYDVVEVFDGDSDQSKLLKTFCGVSAPVSFNSSGNFLYIKFRSDNRVQMRGFHAAYKFIFPPYISTSTMYPSTEEWQVTSTEEGIERNETNIHTLRLRNLTNEELAPLVADFVESVPFIPINNSEVTKARDNPEKCVEDKGDDVVDVNFHDSHEHLQSILVCVIVIFILLFVIGILASVIIYRHFRKKSPKRRQIPYIKSTEENVSLCKNGHAAGSRATGIENDDKEEEIDFFQPSSSSPLADVEFQNPLYNFNHEDVSYLDGTNTS</sequence>
<dbReference type="AlphaFoldDB" id="A0AAE0RVB6"/>
<dbReference type="Gene3D" id="3.50.4.10">
    <property type="entry name" value="Hepatocyte Growth Factor"/>
    <property type="match status" value="4"/>
</dbReference>
<dbReference type="Pfam" id="PF00431">
    <property type="entry name" value="CUB"/>
    <property type="match status" value="2"/>
</dbReference>
<dbReference type="Pfam" id="PF00024">
    <property type="entry name" value="PAN_1"/>
    <property type="match status" value="4"/>
</dbReference>
<reference evidence="8" key="2">
    <citation type="journal article" date="2021" name="Genome Biol. Evol.">
        <title>Developing a high-quality reference genome for a parasitic bivalve with doubly uniparental inheritance (Bivalvia: Unionida).</title>
        <authorList>
            <person name="Smith C.H."/>
        </authorList>
    </citation>
    <scope>NUCLEOTIDE SEQUENCE</scope>
    <source>
        <strain evidence="8">CHS0354</strain>
        <tissue evidence="8">Mantle</tissue>
    </source>
</reference>
<evidence type="ECO:0000256" key="5">
    <source>
        <dbReference type="SAM" id="SignalP"/>
    </source>
</evidence>
<keyword evidence="4" id="KW-0812">Transmembrane</keyword>
<dbReference type="InterPro" id="IPR035914">
    <property type="entry name" value="Sperma_CUB_dom_sf"/>
</dbReference>
<keyword evidence="5" id="KW-0732">Signal</keyword>
<dbReference type="SMART" id="SM00473">
    <property type="entry name" value="PAN_AP"/>
    <property type="match status" value="4"/>
</dbReference>
<dbReference type="PROSITE" id="PS50948">
    <property type="entry name" value="PAN"/>
    <property type="match status" value="2"/>
</dbReference>
<keyword evidence="4" id="KW-0472">Membrane</keyword>
<feature type="domain" description="CUB" evidence="6">
    <location>
        <begin position="360"/>
        <end position="471"/>
    </location>
</feature>
<evidence type="ECO:0000313" key="9">
    <source>
        <dbReference type="Proteomes" id="UP001195483"/>
    </source>
</evidence>
<feature type="signal peptide" evidence="5">
    <location>
        <begin position="1"/>
        <end position="21"/>
    </location>
</feature>
<protein>
    <submittedName>
        <fullName evidence="8">Uncharacterized protein</fullName>
    </submittedName>
</protein>
<feature type="domain" description="Apple" evidence="7">
    <location>
        <begin position="105"/>
        <end position="184"/>
    </location>
</feature>
<comment type="caution">
    <text evidence="8">The sequence shown here is derived from an EMBL/GenBank/DDBJ whole genome shotgun (WGS) entry which is preliminary data.</text>
</comment>
<feature type="transmembrane region" description="Helical" evidence="4">
    <location>
        <begin position="689"/>
        <end position="713"/>
    </location>
</feature>
<proteinExistence type="predicted"/>
<dbReference type="InterPro" id="IPR003609">
    <property type="entry name" value="Pan_app"/>
</dbReference>
<feature type="domain" description="CUB" evidence="6">
    <location>
        <begin position="474"/>
        <end position="590"/>
    </location>
</feature>
<keyword evidence="4" id="KW-1133">Transmembrane helix</keyword>
<dbReference type="EMBL" id="JAEAOA010000130">
    <property type="protein sequence ID" value="KAK3580174.1"/>
    <property type="molecule type" value="Genomic_DNA"/>
</dbReference>
<accession>A0AAE0RVB6</accession>
<dbReference type="Gene3D" id="2.60.120.290">
    <property type="entry name" value="Spermadhesin, CUB domain"/>
    <property type="match status" value="2"/>
</dbReference>
<evidence type="ECO:0000256" key="2">
    <source>
        <dbReference type="ARBA" id="ARBA00023157"/>
    </source>
</evidence>
<dbReference type="SMART" id="SM00042">
    <property type="entry name" value="CUB"/>
    <property type="match status" value="2"/>
</dbReference>
<comment type="caution">
    <text evidence="3">Lacks conserved residue(s) required for the propagation of feature annotation.</text>
</comment>
<dbReference type="PROSITE" id="PS01180">
    <property type="entry name" value="CUB"/>
    <property type="match status" value="2"/>
</dbReference>
<evidence type="ECO:0000259" key="6">
    <source>
        <dbReference type="PROSITE" id="PS01180"/>
    </source>
</evidence>
<dbReference type="Proteomes" id="UP001195483">
    <property type="component" value="Unassembled WGS sequence"/>
</dbReference>
<evidence type="ECO:0000259" key="7">
    <source>
        <dbReference type="PROSITE" id="PS50948"/>
    </source>
</evidence>
<dbReference type="CDD" id="cd01099">
    <property type="entry name" value="PAN_AP_HGF"/>
    <property type="match status" value="3"/>
</dbReference>
<dbReference type="InterPro" id="IPR000859">
    <property type="entry name" value="CUB_dom"/>
</dbReference>
<evidence type="ECO:0000256" key="4">
    <source>
        <dbReference type="SAM" id="Phobius"/>
    </source>
</evidence>
<dbReference type="FunFam" id="2.60.120.290:FF:000013">
    <property type="entry name" value="Membrane frizzled-related protein"/>
    <property type="match status" value="1"/>
</dbReference>
<evidence type="ECO:0000256" key="3">
    <source>
        <dbReference type="PROSITE-ProRule" id="PRU00059"/>
    </source>
</evidence>
<gene>
    <name evidence="8" type="ORF">CHS0354_001307</name>
</gene>